<dbReference type="Proteomes" id="UP000789901">
    <property type="component" value="Unassembled WGS sequence"/>
</dbReference>
<protein>
    <submittedName>
        <fullName evidence="1">12877_t:CDS:1</fullName>
    </submittedName>
</protein>
<dbReference type="PANTHER" id="PTHR31424:SF5">
    <property type="entry name" value="APPLE DOMAIN-CONTAINING PROTEIN"/>
    <property type="match status" value="1"/>
</dbReference>
<accession>A0ABN7WDG0</accession>
<sequence length="100" mass="11496">TTGVLHLSKPVINLRISGNGHNVRKKINHVIITIAILDQKKKLYLPNNHHTIVIYSGVENYELLKNTTWTLVDELNKLQKSGFVNKNGINWSINLYFLFD</sequence>
<dbReference type="PANTHER" id="PTHR31424">
    <property type="entry name" value="PROTEIN CBG23806"/>
    <property type="match status" value="1"/>
</dbReference>
<gene>
    <name evidence="1" type="ORF">GMARGA_LOCUS29451</name>
</gene>
<evidence type="ECO:0000313" key="2">
    <source>
        <dbReference type="Proteomes" id="UP000789901"/>
    </source>
</evidence>
<evidence type="ECO:0000313" key="1">
    <source>
        <dbReference type="EMBL" id="CAG8827583.1"/>
    </source>
</evidence>
<comment type="caution">
    <text evidence="1">The sequence shown here is derived from an EMBL/GenBank/DDBJ whole genome shotgun (WGS) entry which is preliminary data.</text>
</comment>
<dbReference type="EMBL" id="CAJVQB010039669">
    <property type="protein sequence ID" value="CAG8827583.1"/>
    <property type="molecule type" value="Genomic_DNA"/>
</dbReference>
<organism evidence="1 2">
    <name type="scientific">Gigaspora margarita</name>
    <dbReference type="NCBI Taxonomy" id="4874"/>
    <lineage>
        <taxon>Eukaryota</taxon>
        <taxon>Fungi</taxon>
        <taxon>Fungi incertae sedis</taxon>
        <taxon>Mucoromycota</taxon>
        <taxon>Glomeromycotina</taxon>
        <taxon>Glomeromycetes</taxon>
        <taxon>Diversisporales</taxon>
        <taxon>Gigasporaceae</taxon>
        <taxon>Gigaspora</taxon>
    </lineage>
</organism>
<name>A0ABN7WDG0_GIGMA</name>
<keyword evidence="2" id="KW-1185">Reference proteome</keyword>
<proteinExistence type="predicted"/>
<reference evidence="1 2" key="1">
    <citation type="submission" date="2021-06" db="EMBL/GenBank/DDBJ databases">
        <authorList>
            <person name="Kallberg Y."/>
            <person name="Tangrot J."/>
            <person name="Rosling A."/>
        </authorList>
    </citation>
    <scope>NUCLEOTIDE SEQUENCE [LARGE SCALE GENOMIC DNA]</scope>
    <source>
        <strain evidence="1 2">120-4 pot B 10/14</strain>
    </source>
</reference>
<feature type="non-terminal residue" evidence="1">
    <location>
        <position position="1"/>
    </location>
</feature>